<gene>
    <name evidence="1" type="ORF">FSB_LOCUS39618</name>
</gene>
<dbReference type="AlphaFoldDB" id="A0A2N9HBI7"/>
<evidence type="ECO:0000313" key="1">
    <source>
        <dbReference type="EMBL" id="SPD11736.1"/>
    </source>
</evidence>
<accession>A0A2N9HBI7</accession>
<proteinExistence type="predicted"/>
<protein>
    <submittedName>
        <fullName evidence="1">Uncharacterized protein</fullName>
    </submittedName>
</protein>
<dbReference type="EMBL" id="OIVN01003506">
    <property type="protein sequence ID" value="SPD11736.1"/>
    <property type="molecule type" value="Genomic_DNA"/>
</dbReference>
<reference evidence="1" key="1">
    <citation type="submission" date="2018-02" db="EMBL/GenBank/DDBJ databases">
        <authorList>
            <person name="Cohen D.B."/>
            <person name="Kent A.D."/>
        </authorList>
    </citation>
    <scope>NUCLEOTIDE SEQUENCE</scope>
</reference>
<sequence length="119" mass="13173">MLPQTKLVKGVDSMIKVHLFMFSLRYLRFAGHLCSCPPMGVAATIGLGCITPLHVASRLPFCLGLRFFLSCESAVDYFSSAVWEEWQLPLFTLPSEGVATVIIRYSLPSRGDDEQAFLG</sequence>
<organism evidence="1">
    <name type="scientific">Fagus sylvatica</name>
    <name type="common">Beechnut</name>
    <dbReference type="NCBI Taxonomy" id="28930"/>
    <lineage>
        <taxon>Eukaryota</taxon>
        <taxon>Viridiplantae</taxon>
        <taxon>Streptophyta</taxon>
        <taxon>Embryophyta</taxon>
        <taxon>Tracheophyta</taxon>
        <taxon>Spermatophyta</taxon>
        <taxon>Magnoliopsida</taxon>
        <taxon>eudicotyledons</taxon>
        <taxon>Gunneridae</taxon>
        <taxon>Pentapetalae</taxon>
        <taxon>rosids</taxon>
        <taxon>fabids</taxon>
        <taxon>Fagales</taxon>
        <taxon>Fagaceae</taxon>
        <taxon>Fagus</taxon>
    </lineage>
</organism>
<name>A0A2N9HBI7_FAGSY</name>